<keyword evidence="3" id="KW-1185">Reference proteome</keyword>
<protein>
    <recommendedName>
        <fullName evidence="1">Endonuclease/exonuclease/phosphatase domain-containing protein</fullName>
    </recommendedName>
</protein>
<dbReference type="InterPro" id="IPR005135">
    <property type="entry name" value="Endo/exonuclease/phosphatase"/>
</dbReference>
<reference evidence="3" key="1">
    <citation type="journal article" date="2017" name="bioRxiv">
        <title>Comparative analysis of the genomes of Stylophora pistillata and Acropora digitifera provides evidence for extensive differences between species of corals.</title>
        <authorList>
            <person name="Voolstra C.R."/>
            <person name="Li Y."/>
            <person name="Liew Y.J."/>
            <person name="Baumgarten S."/>
            <person name="Zoccola D."/>
            <person name="Flot J.-F."/>
            <person name="Tambutte S."/>
            <person name="Allemand D."/>
            <person name="Aranda M."/>
        </authorList>
    </citation>
    <scope>NUCLEOTIDE SEQUENCE [LARGE SCALE GENOMIC DNA]</scope>
</reference>
<dbReference type="Pfam" id="PF03372">
    <property type="entry name" value="Exo_endo_phos"/>
    <property type="match status" value="1"/>
</dbReference>
<dbReference type="Gene3D" id="3.60.10.10">
    <property type="entry name" value="Endonuclease/exonuclease/phosphatase"/>
    <property type="match status" value="1"/>
</dbReference>
<gene>
    <name evidence="2" type="ORF">AWC38_SpisGene2016</name>
</gene>
<evidence type="ECO:0000259" key="1">
    <source>
        <dbReference type="Pfam" id="PF03372"/>
    </source>
</evidence>
<dbReference type="GO" id="GO:0003824">
    <property type="term" value="F:catalytic activity"/>
    <property type="evidence" value="ECO:0007669"/>
    <property type="project" value="InterPro"/>
</dbReference>
<evidence type="ECO:0000313" key="2">
    <source>
        <dbReference type="EMBL" id="PFX33160.1"/>
    </source>
</evidence>
<dbReference type="PRINTS" id="PR01345">
    <property type="entry name" value="CERVTRCPTASE"/>
</dbReference>
<dbReference type="SUPFAM" id="SSF56219">
    <property type="entry name" value="DNase I-like"/>
    <property type="match status" value="1"/>
</dbReference>
<feature type="domain" description="Endonuclease/exonuclease/phosphatase" evidence="1">
    <location>
        <begin position="63"/>
        <end position="202"/>
    </location>
</feature>
<dbReference type="EMBL" id="LSMT01000015">
    <property type="protein sequence ID" value="PFX33160.1"/>
    <property type="molecule type" value="Genomic_DNA"/>
</dbReference>
<dbReference type="InterPro" id="IPR036691">
    <property type="entry name" value="Endo/exonu/phosph_ase_sf"/>
</dbReference>
<name>A0A2B4SWB4_STYPI</name>
<dbReference type="AlphaFoldDB" id="A0A2B4SWB4"/>
<comment type="caution">
    <text evidence="2">The sequence shown here is derived from an EMBL/GenBank/DDBJ whole genome shotgun (WGS) entry which is preliminary data.</text>
</comment>
<proteinExistence type="predicted"/>
<evidence type="ECO:0000313" key="3">
    <source>
        <dbReference type="Proteomes" id="UP000225706"/>
    </source>
</evidence>
<dbReference type="Proteomes" id="UP000225706">
    <property type="component" value="Unassembled WGS sequence"/>
</dbReference>
<dbReference type="OrthoDB" id="5987713at2759"/>
<accession>A0A2B4SWB4</accession>
<dbReference type="PANTHER" id="PTHR33332">
    <property type="entry name" value="REVERSE TRANSCRIPTASE DOMAIN-CONTAINING PROTEIN"/>
    <property type="match status" value="1"/>
</dbReference>
<organism evidence="2 3">
    <name type="scientific">Stylophora pistillata</name>
    <name type="common">Smooth cauliflower coral</name>
    <dbReference type="NCBI Taxonomy" id="50429"/>
    <lineage>
        <taxon>Eukaryota</taxon>
        <taxon>Metazoa</taxon>
        <taxon>Cnidaria</taxon>
        <taxon>Anthozoa</taxon>
        <taxon>Hexacorallia</taxon>
        <taxon>Scleractinia</taxon>
        <taxon>Astrocoeniina</taxon>
        <taxon>Pocilloporidae</taxon>
        <taxon>Stylophora</taxon>
    </lineage>
</organism>
<sequence length="359" mass="40565">MKTLSLHKITKSFFDDLSPSAACDSNSTGEVFETAEEHSGDSVDWFFRNVNGYYKSNLKIGHLNINSLQNKLDEVKNILNKCLFDIFFISETKLDGTTSDSFLQQPGYRTIRRDRKKGAGGLIAFVREDIPVCRRRNLEPESVESLCLDVMDSKKARFIVCACYRSPKFCKITDFLSSLTSAIELMYTSRQEILLIGDFNIDLLVGEHGVDAEDNSLMDLCDRLYADDTTHYASDVSPTVLQYIINSDLSVLSRWFSMNFLQINAAKTQAIAIGPSSYQYDFHLNDSNVHTKDTLKILGVVLDSKLTFKAHIKQQLNKGCAKASALRRIPSKLWNALPPRLRESQDIVSFKRSLKAHMA</sequence>
<dbReference type="STRING" id="50429.A0A2B4SWB4"/>